<dbReference type="InterPro" id="IPR020449">
    <property type="entry name" value="Tscrpt_reg_AraC-type_HTH"/>
</dbReference>
<evidence type="ECO:0000256" key="1">
    <source>
        <dbReference type="ARBA" id="ARBA00023015"/>
    </source>
</evidence>
<dbReference type="InterPro" id="IPR050204">
    <property type="entry name" value="AraC_XylS_family_regulators"/>
</dbReference>
<evidence type="ECO:0000256" key="5">
    <source>
        <dbReference type="SAM" id="MobiDB-lite"/>
    </source>
</evidence>
<feature type="domain" description="HTH araC/xylS-type" evidence="6">
    <location>
        <begin position="252"/>
        <end position="350"/>
    </location>
</feature>
<evidence type="ECO:0000256" key="4">
    <source>
        <dbReference type="ARBA" id="ARBA00023163"/>
    </source>
</evidence>
<dbReference type="Pfam" id="PF02311">
    <property type="entry name" value="AraC_binding"/>
    <property type="match status" value="1"/>
</dbReference>
<dbReference type="Gene3D" id="1.10.10.60">
    <property type="entry name" value="Homeodomain-like"/>
    <property type="match status" value="2"/>
</dbReference>
<dbReference type="PANTHER" id="PTHR46796:SF6">
    <property type="entry name" value="ARAC SUBFAMILY"/>
    <property type="match status" value="1"/>
</dbReference>
<evidence type="ECO:0000256" key="3">
    <source>
        <dbReference type="ARBA" id="ARBA00023159"/>
    </source>
</evidence>
<dbReference type="Proteomes" id="UP001595851">
    <property type="component" value="Unassembled WGS sequence"/>
</dbReference>
<keyword evidence="2" id="KW-0238">DNA-binding</keyword>
<dbReference type="InterPro" id="IPR037923">
    <property type="entry name" value="HTH-like"/>
</dbReference>
<dbReference type="PROSITE" id="PS01124">
    <property type="entry name" value="HTH_ARAC_FAMILY_2"/>
    <property type="match status" value="1"/>
</dbReference>
<gene>
    <name evidence="7" type="ORF">ACFOY2_19465</name>
</gene>
<dbReference type="RefSeq" id="WP_379529467.1">
    <property type="nucleotide sequence ID" value="NZ_JBHSBI010000009.1"/>
</dbReference>
<evidence type="ECO:0000256" key="2">
    <source>
        <dbReference type="ARBA" id="ARBA00023125"/>
    </source>
</evidence>
<evidence type="ECO:0000313" key="8">
    <source>
        <dbReference type="Proteomes" id="UP001595851"/>
    </source>
</evidence>
<dbReference type="InterPro" id="IPR018062">
    <property type="entry name" value="HTH_AraC-typ_CS"/>
</dbReference>
<evidence type="ECO:0000259" key="6">
    <source>
        <dbReference type="PROSITE" id="PS01124"/>
    </source>
</evidence>
<dbReference type="PRINTS" id="PR00032">
    <property type="entry name" value="HTHARAC"/>
</dbReference>
<keyword evidence="4" id="KW-0804">Transcription</keyword>
<reference evidence="8" key="1">
    <citation type="journal article" date="2019" name="Int. J. Syst. Evol. Microbiol.">
        <title>The Global Catalogue of Microorganisms (GCM) 10K type strain sequencing project: providing services to taxonomists for standard genome sequencing and annotation.</title>
        <authorList>
            <consortium name="The Broad Institute Genomics Platform"/>
            <consortium name="The Broad Institute Genome Sequencing Center for Infectious Disease"/>
            <person name="Wu L."/>
            <person name="Ma J."/>
        </authorList>
    </citation>
    <scope>NUCLEOTIDE SEQUENCE [LARGE SCALE GENOMIC DNA]</scope>
    <source>
        <strain evidence="8">TBRC 1276</strain>
    </source>
</reference>
<comment type="caution">
    <text evidence="7">The sequence shown here is derived from an EMBL/GenBank/DDBJ whole genome shotgun (WGS) entry which is preliminary data.</text>
</comment>
<dbReference type="SUPFAM" id="SSF51215">
    <property type="entry name" value="Regulatory protein AraC"/>
    <property type="match status" value="1"/>
</dbReference>
<feature type="region of interest" description="Disordered" evidence="5">
    <location>
        <begin position="139"/>
        <end position="168"/>
    </location>
</feature>
<evidence type="ECO:0000313" key="7">
    <source>
        <dbReference type="EMBL" id="MFC4009417.1"/>
    </source>
</evidence>
<keyword evidence="8" id="KW-1185">Reference proteome</keyword>
<organism evidence="7 8">
    <name type="scientific">Nonomuraea purpurea</name>
    <dbReference type="NCBI Taxonomy" id="1849276"/>
    <lineage>
        <taxon>Bacteria</taxon>
        <taxon>Bacillati</taxon>
        <taxon>Actinomycetota</taxon>
        <taxon>Actinomycetes</taxon>
        <taxon>Streptosporangiales</taxon>
        <taxon>Streptosporangiaceae</taxon>
        <taxon>Nonomuraea</taxon>
    </lineage>
</organism>
<dbReference type="SMART" id="SM00342">
    <property type="entry name" value="HTH_ARAC"/>
    <property type="match status" value="1"/>
</dbReference>
<sequence>MTAENMSVPAAELTIVGHYDKAPGYVTRRPTGSPSWLLLWTEAGEGAVSQGGTAFTVRAGDLAVLASGVAQHYRAGARGWRFWWVHFQPRPSWLAWLGPYAGDDGCHLVAGVPQGVRERIGLAFERALADARWAPGTPLPPVTSRGAASADHVSGPAPSAVGRASPGSVVPGSGVAEGGVPGSGVAEGEVAEVTTAVGFAVGRGFRAEVRVPAVVVAGAARELVMGAVEEVLVLATASARPEGAEEGDQRVRRALAIIAASPGAPHSVASLARAVALSPSRFAHLFAEETGQAPMRAVRQARVRHAAGLLEVTDLDVGQVAAASGFVSPFHFSRAFSREYGLPPRDYRARLRPPGG</sequence>
<proteinExistence type="predicted"/>
<dbReference type="InterPro" id="IPR003313">
    <property type="entry name" value="AraC-bd"/>
</dbReference>
<dbReference type="InterPro" id="IPR018060">
    <property type="entry name" value="HTH_AraC"/>
</dbReference>
<keyword evidence="3" id="KW-0010">Activator</keyword>
<dbReference type="EMBL" id="JBHSBI010000009">
    <property type="protein sequence ID" value="MFC4009417.1"/>
    <property type="molecule type" value="Genomic_DNA"/>
</dbReference>
<keyword evidence="1" id="KW-0805">Transcription regulation</keyword>
<dbReference type="InterPro" id="IPR009057">
    <property type="entry name" value="Homeodomain-like_sf"/>
</dbReference>
<dbReference type="Gene3D" id="2.60.120.280">
    <property type="entry name" value="Regulatory protein AraC"/>
    <property type="match status" value="1"/>
</dbReference>
<accession>A0ABV8GAT0</accession>
<dbReference type="Pfam" id="PF12833">
    <property type="entry name" value="HTH_18"/>
    <property type="match status" value="1"/>
</dbReference>
<dbReference type="PANTHER" id="PTHR46796">
    <property type="entry name" value="HTH-TYPE TRANSCRIPTIONAL ACTIVATOR RHAS-RELATED"/>
    <property type="match status" value="1"/>
</dbReference>
<name>A0ABV8GAT0_9ACTN</name>
<protein>
    <submittedName>
        <fullName evidence="7">Helix-turn-helix domain-containing protein</fullName>
    </submittedName>
</protein>
<dbReference type="SUPFAM" id="SSF46689">
    <property type="entry name" value="Homeodomain-like"/>
    <property type="match status" value="2"/>
</dbReference>
<dbReference type="PROSITE" id="PS00041">
    <property type="entry name" value="HTH_ARAC_FAMILY_1"/>
    <property type="match status" value="1"/>
</dbReference>